<reference evidence="2" key="1">
    <citation type="submission" date="2022-12" db="EMBL/GenBank/DDBJ databases">
        <authorList>
            <person name="Mo P."/>
        </authorList>
    </citation>
    <scope>NUCLEOTIDE SEQUENCE [LARGE SCALE GENOMIC DNA]</scope>
    <source>
        <strain evidence="2">HUAS 3-15</strain>
    </source>
</reference>
<dbReference type="Proteomes" id="UP001212821">
    <property type="component" value="Chromosome"/>
</dbReference>
<sequence length="113" mass="12875">MNVHMDLLLAARVRLMSHNDRILTGEEGMRAYRILFTVSPRAYAYKLAYVLRELSESGARVARLPQARQALLEEAQAASTLIPADAPAYQRHMWDHTMAQLREIERRLGQAGQ</sequence>
<dbReference type="EMBL" id="CP115450">
    <property type="protein sequence ID" value="WBP90969.1"/>
    <property type="molecule type" value="Genomic_DNA"/>
</dbReference>
<name>A0ABY7QFF1_9ACTN</name>
<accession>A0ABY7QFF1</accession>
<organism evidence="1 2">
    <name type="scientific">Kitasatospora cathayae</name>
    <dbReference type="NCBI Taxonomy" id="3004092"/>
    <lineage>
        <taxon>Bacteria</taxon>
        <taxon>Bacillati</taxon>
        <taxon>Actinomycetota</taxon>
        <taxon>Actinomycetes</taxon>
        <taxon>Kitasatosporales</taxon>
        <taxon>Streptomycetaceae</taxon>
        <taxon>Kitasatospora</taxon>
    </lineage>
</organism>
<proteinExistence type="predicted"/>
<evidence type="ECO:0000313" key="1">
    <source>
        <dbReference type="EMBL" id="WBP90969.1"/>
    </source>
</evidence>
<dbReference type="RefSeq" id="WP_270150081.1">
    <property type="nucleotide sequence ID" value="NZ_CP115450.1"/>
</dbReference>
<evidence type="ECO:0000313" key="2">
    <source>
        <dbReference type="Proteomes" id="UP001212821"/>
    </source>
</evidence>
<gene>
    <name evidence="1" type="ORF">O1G21_37265</name>
</gene>
<keyword evidence="2" id="KW-1185">Reference proteome</keyword>
<protein>
    <submittedName>
        <fullName evidence="1">Uncharacterized protein</fullName>
    </submittedName>
</protein>